<feature type="transmembrane region" description="Helical" evidence="1">
    <location>
        <begin position="191"/>
        <end position="218"/>
    </location>
</feature>
<sequence>MRTPLSTERSSRHSPTSRDDRLKYLGRAGLVAYAVVYLMIAWLAVQLAFGDRAGNPSSTGALRELAQQPLGEVLVWAVSLGMFLLALWMAAEAVLGDDGAGKRLAAAGKAVVYVAIGFSGVKVAVGAGSSGKGEDTWTAKLMNVPAGQVLVGLVGLAIIAFGIYELYRAWTDKYAEMLTQEGRRGASGTAYLWFGKIGCAARGVAFAIVGGLFVYAAITHDAKKSGGLDQALYKVLAQPFGPVLLTAIGLGLACFGLFTLARARHLRD</sequence>
<feature type="domain" description="DUF1206" evidence="2">
    <location>
        <begin position="106"/>
        <end position="172"/>
    </location>
</feature>
<dbReference type="Proteomes" id="UP001499979">
    <property type="component" value="Unassembled WGS sequence"/>
</dbReference>
<dbReference type="RefSeq" id="WP_343907768.1">
    <property type="nucleotide sequence ID" value="NZ_BAAAJE010000010.1"/>
</dbReference>
<protein>
    <submittedName>
        <fullName evidence="3">DUF1206 domain-containing protein</fullName>
    </submittedName>
</protein>
<organism evidence="3 4">
    <name type="scientific">Nocardioides aquiterrae</name>
    <dbReference type="NCBI Taxonomy" id="203799"/>
    <lineage>
        <taxon>Bacteria</taxon>
        <taxon>Bacillati</taxon>
        <taxon>Actinomycetota</taxon>
        <taxon>Actinomycetes</taxon>
        <taxon>Propionibacteriales</taxon>
        <taxon>Nocardioidaceae</taxon>
        <taxon>Nocardioides</taxon>
    </lineage>
</organism>
<feature type="domain" description="DUF1206" evidence="2">
    <location>
        <begin position="197"/>
        <end position="264"/>
    </location>
</feature>
<dbReference type="EMBL" id="BAAAJE010000010">
    <property type="protein sequence ID" value="GAA1143752.1"/>
    <property type="molecule type" value="Genomic_DNA"/>
</dbReference>
<comment type="caution">
    <text evidence="3">The sequence shown here is derived from an EMBL/GenBank/DDBJ whole genome shotgun (WGS) entry which is preliminary data.</text>
</comment>
<feature type="transmembrane region" description="Helical" evidence="1">
    <location>
        <begin position="110"/>
        <end position="129"/>
    </location>
</feature>
<reference evidence="4" key="1">
    <citation type="journal article" date="2019" name="Int. J. Syst. Evol. Microbiol.">
        <title>The Global Catalogue of Microorganisms (GCM) 10K type strain sequencing project: providing services to taxonomists for standard genome sequencing and annotation.</title>
        <authorList>
            <consortium name="The Broad Institute Genomics Platform"/>
            <consortium name="The Broad Institute Genome Sequencing Center for Infectious Disease"/>
            <person name="Wu L."/>
            <person name="Ma J."/>
        </authorList>
    </citation>
    <scope>NUCLEOTIDE SEQUENCE [LARGE SCALE GENOMIC DNA]</scope>
    <source>
        <strain evidence="4">JCM 11813</strain>
    </source>
</reference>
<evidence type="ECO:0000259" key="2">
    <source>
        <dbReference type="Pfam" id="PF06724"/>
    </source>
</evidence>
<feature type="transmembrane region" description="Helical" evidence="1">
    <location>
        <begin position="30"/>
        <end position="49"/>
    </location>
</feature>
<keyword evidence="4" id="KW-1185">Reference proteome</keyword>
<evidence type="ECO:0000313" key="3">
    <source>
        <dbReference type="EMBL" id="GAA1143752.1"/>
    </source>
</evidence>
<evidence type="ECO:0000256" key="1">
    <source>
        <dbReference type="SAM" id="Phobius"/>
    </source>
</evidence>
<feature type="transmembrane region" description="Helical" evidence="1">
    <location>
        <begin position="69"/>
        <end position="90"/>
    </location>
</feature>
<feature type="transmembrane region" description="Helical" evidence="1">
    <location>
        <begin position="238"/>
        <end position="261"/>
    </location>
</feature>
<dbReference type="Pfam" id="PF06724">
    <property type="entry name" value="DUF1206"/>
    <property type="match status" value="3"/>
</dbReference>
<dbReference type="InterPro" id="IPR009597">
    <property type="entry name" value="DUF1206"/>
</dbReference>
<keyword evidence="1" id="KW-0812">Transmembrane</keyword>
<accession>A0ABP4EYH4</accession>
<keyword evidence="1" id="KW-0472">Membrane</keyword>
<keyword evidence="1" id="KW-1133">Transmembrane helix</keyword>
<gene>
    <name evidence="3" type="ORF">GCM10009606_23930</name>
</gene>
<name>A0ABP4EYH4_9ACTN</name>
<evidence type="ECO:0000313" key="4">
    <source>
        <dbReference type="Proteomes" id="UP001499979"/>
    </source>
</evidence>
<proteinExistence type="predicted"/>
<feature type="domain" description="DUF1206" evidence="2">
    <location>
        <begin position="28"/>
        <end position="95"/>
    </location>
</feature>
<feature type="transmembrane region" description="Helical" evidence="1">
    <location>
        <begin position="149"/>
        <end position="170"/>
    </location>
</feature>